<keyword evidence="7" id="KW-1185">Reference proteome</keyword>
<dbReference type="Pfam" id="PF04775">
    <property type="entry name" value="Bile_Hydr_Trans"/>
    <property type="match status" value="1"/>
</dbReference>
<feature type="domain" description="BAAT/Acyl-CoA thioester hydrolase C-terminal" evidence="5">
    <location>
        <begin position="225"/>
        <end position="276"/>
    </location>
</feature>
<accession>A0A7W9MZ24</accession>
<dbReference type="Gene3D" id="3.40.50.1820">
    <property type="entry name" value="alpha/beta hydrolase"/>
    <property type="match status" value="1"/>
</dbReference>
<evidence type="ECO:0000256" key="3">
    <source>
        <dbReference type="SAM" id="SignalP"/>
    </source>
</evidence>
<feature type="signal peptide" evidence="3">
    <location>
        <begin position="1"/>
        <end position="19"/>
    </location>
</feature>
<dbReference type="InterPro" id="IPR016662">
    <property type="entry name" value="Acyl-CoA_thioEstase_long-chain"/>
</dbReference>
<proteinExistence type="inferred from homology"/>
<evidence type="ECO:0000259" key="5">
    <source>
        <dbReference type="Pfam" id="PF08840"/>
    </source>
</evidence>
<evidence type="ECO:0000256" key="1">
    <source>
        <dbReference type="ARBA" id="ARBA00006538"/>
    </source>
</evidence>
<sequence>MRRVLVVLVLLLVAGCSGPGEVRVDLGPAVVPADAVAHVKVSGLGGGDRVEVVAEATDQAGKNWRASASYKADDHGFVDLDRTAPVSESYAGVDGMGLFWAMNPPDGDPQRQLYLPEVNGDGPREVVRISVRDGEKTLATATQTRRWATDEVTVRTLTLAKDKVVGRLFLPKPDGKRHPGVFLLGGSEGGMSQAAGAALLASHGFPALTVAYFAAPGLPKTLQEIPLEYFATAAKILAAQPAVDPAHVVALGASRGAEASLLIAQTFPDLIHGAVLYAPTSKVAPGFPDYLANSWTLHGRPLTTDTLIPVDHVSGPVLAIAGTADGIWQSAPAAQLIDTELTTAHNPYPHKALIYPGAGHNVGTFPYLPQGTQFYEALADHTAYLGGDRPTNAAAQASSWPQVLALLRSL</sequence>
<dbReference type="SUPFAM" id="SSF53474">
    <property type="entry name" value="alpha/beta-Hydrolases"/>
    <property type="match status" value="1"/>
</dbReference>
<evidence type="ECO:0000313" key="6">
    <source>
        <dbReference type="EMBL" id="MBB5840768.1"/>
    </source>
</evidence>
<reference evidence="6 7" key="1">
    <citation type="submission" date="2020-08" db="EMBL/GenBank/DDBJ databases">
        <title>Sequencing the genomes of 1000 actinobacteria strains.</title>
        <authorList>
            <person name="Klenk H.-P."/>
        </authorList>
    </citation>
    <scope>NUCLEOTIDE SEQUENCE [LARGE SCALE GENOMIC DNA]</scope>
    <source>
        <strain evidence="6 7">DSM 28967</strain>
    </source>
</reference>
<dbReference type="PIRSF" id="PIRSF016521">
    <property type="entry name" value="Acyl-CoA_hydro"/>
    <property type="match status" value="1"/>
</dbReference>
<protein>
    <submittedName>
        <fullName evidence="6">Dienelactone hydrolase</fullName>
    </submittedName>
</protein>
<comment type="caution">
    <text evidence="6">The sequence shown here is derived from an EMBL/GenBank/DDBJ whole genome shotgun (WGS) entry which is preliminary data.</text>
</comment>
<dbReference type="PROSITE" id="PS51257">
    <property type="entry name" value="PROKAR_LIPOPROTEIN"/>
    <property type="match status" value="1"/>
</dbReference>
<dbReference type="GO" id="GO:0006631">
    <property type="term" value="P:fatty acid metabolic process"/>
    <property type="evidence" value="ECO:0007669"/>
    <property type="project" value="TreeGrafter"/>
</dbReference>
<feature type="domain" description="Acyl-CoA thioester hydrolase/bile acid-CoA amino acid N-acetyltransferase" evidence="4">
    <location>
        <begin position="36"/>
        <end position="156"/>
    </location>
</feature>
<dbReference type="AlphaFoldDB" id="A0A7W9MZ24"/>
<name>A0A7W9MZ24_9ACTN</name>
<dbReference type="GO" id="GO:0047617">
    <property type="term" value="F:fatty acyl-CoA hydrolase activity"/>
    <property type="evidence" value="ECO:0007669"/>
    <property type="project" value="TreeGrafter"/>
</dbReference>
<feature type="domain" description="BAAT/Acyl-CoA thioester hydrolase C-terminal" evidence="5">
    <location>
        <begin position="303"/>
        <end position="407"/>
    </location>
</feature>
<dbReference type="InterPro" id="IPR006862">
    <property type="entry name" value="Thio_Ohase/aa_AcTrfase"/>
</dbReference>
<dbReference type="InterPro" id="IPR042490">
    <property type="entry name" value="Thio_Ohase/BAAT_N"/>
</dbReference>
<dbReference type="PANTHER" id="PTHR10824:SF17">
    <property type="entry name" value="ACYL-COENZYME A THIOESTERASE 6"/>
    <property type="match status" value="1"/>
</dbReference>
<dbReference type="InterPro" id="IPR014940">
    <property type="entry name" value="BAAT_C"/>
</dbReference>
<evidence type="ECO:0000256" key="2">
    <source>
        <dbReference type="PIRSR" id="PIRSR016521-1"/>
    </source>
</evidence>
<organism evidence="6 7">
    <name type="scientific">Kribbella italica</name>
    <dbReference type="NCBI Taxonomy" id="1540520"/>
    <lineage>
        <taxon>Bacteria</taxon>
        <taxon>Bacillati</taxon>
        <taxon>Actinomycetota</taxon>
        <taxon>Actinomycetes</taxon>
        <taxon>Propionibacteriales</taxon>
        <taxon>Kribbellaceae</taxon>
        <taxon>Kribbella</taxon>
    </lineage>
</organism>
<dbReference type="RefSeq" id="WP_184803372.1">
    <property type="nucleotide sequence ID" value="NZ_JACHMY010000001.1"/>
</dbReference>
<dbReference type="Pfam" id="PF08840">
    <property type="entry name" value="BAAT_C"/>
    <property type="match status" value="2"/>
</dbReference>
<feature type="active site" description="Charge relay system" evidence="2">
    <location>
        <position position="254"/>
    </location>
</feature>
<evidence type="ECO:0000259" key="4">
    <source>
        <dbReference type="Pfam" id="PF04775"/>
    </source>
</evidence>
<feature type="active site" description="Charge relay system" evidence="2">
    <location>
        <position position="360"/>
    </location>
</feature>
<feature type="chain" id="PRO_5030821154" evidence="3">
    <location>
        <begin position="20"/>
        <end position="410"/>
    </location>
</feature>
<dbReference type="EMBL" id="JACHMY010000001">
    <property type="protein sequence ID" value="MBB5840768.1"/>
    <property type="molecule type" value="Genomic_DNA"/>
</dbReference>
<keyword evidence="3" id="KW-0732">Signal</keyword>
<dbReference type="InterPro" id="IPR029058">
    <property type="entry name" value="AB_hydrolase_fold"/>
</dbReference>
<keyword evidence="6" id="KW-0378">Hydrolase</keyword>
<dbReference type="PANTHER" id="PTHR10824">
    <property type="entry name" value="ACYL-COENZYME A THIOESTERASE-RELATED"/>
    <property type="match status" value="1"/>
</dbReference>
<dbReference type="GO" id="GO:0006637">
    <property type="term" value="P:acyl-CoA metabolic process"/>
    <property type="evidence" value="ECO:0007669"/>
    <property type="project" value="InterPro"/>
</dbReference>
<dbReference type="Gene3D" id="2.60.40.2240">
    <property type="entry name" value="Acyl-CoA thioester hydrolase/BAAT N-terminal domain"/>
    <property type="match status" value="1"/>
</dbReference>
<dbReference type="Proteomes" id="UP000549971">
    <property type="component" value="Unassembled WGS sequence"/>
</dbReference>
<gene>
    <name evidence="6" type="ORF">HDA39_007502</name>
</gene>
<feature type="active site" description="Charge relay system" evidence="2">
    <location>
        <position position="325"/>
    </location>
</feature>
<comment type="similarity">
    <text evidence="1">Belongs to the C/M/P thioester hydrolase family.</text>
</comment>
<evidence type="ECO:0000313" key="7">
    <source>
        <dbReference type="Proteomes" id="UP000549971"/>
    </source>
</evidence>